<evidence type="ECO:0000313" key="3">
    <source>
        <dbReference type="Proteomes" id="UP000692954"/>
    </source>
</evidence>
<evidence type="ECO:0000256" key="1">
    <source>
        <dbReference type="ARBA" id="ARBA00022737"/>
    </source>
</evidence>
<organism evidence="2 3">
    <name type="scientific">Paramecium sonneborni</name>
    <dbReference type="NCBI Taxonomy" id="65129"/>
    <lineage>
        <taxon>Eukaryota</taxon>
        <taxon>Sar</taxon>
        <taxon>Alveolata</taxon>
        <taxon>Ciliophora</taxon>
        <taxon>Intramacronucleata</taxon>
        <taxon>Oligohymenophorea</taxon>
        <taxon>Peniculida</taxon>
        <taxon>Parameciidae</taxon>
        <taxon>Paramecium</taxon>
    </lineage>
</organism>
<dbReference type="OrthoDB" id="300500at2759"/>
<keyword evidence="3" id="KW-1185">Reference proteome</keyword>
<accession>A0A8S1RHF9</accession>
<comment type="caution">
    <text evidence="2">The sequence shown here is derived from an EMBL/GenBank/DDBJ whole genome shotgun (WGS) entry which is preliminary data.</text>
</comment>
<protein>
    <recommendedName>
        <fullName evidence="4">MORN repeat protein</fullName>
    </recommendedName>
</protein>
<sequence length="200" mass="23877">MSLKKIDQNETQQNGKLKRICFQNVTNINNENKSQKNDIVRKKQIIQDQDIKKLKEQYRSEIKSYCDQKKKFSEKQNALLKKIIFHLNGGIIEINGKINYEDYYVYEGTFQESQDKIIINGYGVLKYYEDKELKKKEKEIYRGEFKNDKFHGKGTITLNNKFYNLINWKRKDQTKIEGIFENGNLIEELETPVQMKNENN</sequence>
<gene>
    <name evidence="2" type="ORF">PSON_ATCC_30995.1.T1670036</name>
</gene>
<dbReference type="EMBL" id="CAJJDN010000167">
    <property type="protein sequence ID" value="CAD8126400.1"/>
    <property type="molecule type" value="Genomic_DNA"/>
</dbReference>
<name>A0A8S1RHF9_9CILI</name>
<evidence type="ECO:0008006" key="4">
    <source>
        <dbReference type="Google" id="ProtNLM"/>
    </source>
</evidence>
<evidence type="ECO:0000313" key="2">
    <source>
        <dbReference type="EMBL" id="CAD8126400.1"/>
    </source>
</evidence>
<reference evidence="2" key="1">
    <citation type="submission" date="2021-01" db="EMBL/GenBank/DDBJ databases">
        <authorList>
            <consortium name="Genoscope - CEA"/>
            <person name="William W."/>
        </authorList>
    </citation>
    <scope>NUCLEOTIDE SEQUENCE</scope>
</reference>
<dbReference type="AlphaFoldDB" id="A0A8S1RHF9"/>
<dbReference type="InterPro" id="IPR003409">
    <property type="entry name" value="MORN"/>
</dbReference>
<keyword evidence="1" id="KW-0677">Repeat</keyword>
<proteinExistence type="predicted"/>
<dbReference type="SMART" id="SM00698">
    <property type="entry name" value="MORN"/>
    <property type="match status" value="1"/>
</dbReference>
<dbReference type="Proteomes" id="UP000692954">
    <property type="component" value="Unassembled WGS sequence"/>
</dbReference>